<accession>A0A835JXL0</accession>
<reference evidence="1 2" key="1">
    <citation type="submission" date="2020-10" db="EMBL/GenBank/DDBJ databases">
        <title>Plant Genome Project.</title>
        <authorList>
            <person name="Zhang R.-G."/>
        </authorList>
    </citation>
    <scope>NUCLEOTIDE SEQUENCE [LARGE SCALE GENOMIC DNA]</scope>
    <source>
        <strain evidence="1">FAFU-HL-1</strain>
        <tissue evidence="1">Leaf</tissue>
    </source>
</reference>
<keyword evidence="2" id="KW-1185">Reference proteome</keyword>
<protein>
    <submittedName>
        <fullName evidence="1">Uncharacterized protein</fullName>
    </submittedName>
</protein>
<gene>
    <name evidence="1" type="ORF">SADUNF_Sadunf08G0128300</name>
</gene>
<evidence type="ECO:0000313" key="1">
    <source>
        <dbReference type="EMBL" id="KAF9677637.1"/>
    </source>
</evidence>
<dbReference type="EMBL" id="JADGMS010000008">
    <property type="protein sequence ID" value="KAF9677637.1"/>
    <property type="molecule type" value="Genomic_DNA"/>
</dbReference>
<comment type="caution">
    <text evidence="1">The sequence shown here is derived from an EMBL/GenBank/DDBJ whole genome shotgun (WGS) entry which is preliminary data.</text>
</comment>
<proteinExistence type="predicted"/>
<dbReference type="AlphaFoldDB" id="A0A835JXL0"/>
<evidence type="ECO:0000313" key="2">
    <source>
        <dbReference type="Proteomes" id="UP000657918"/>
    </source>
</evidence>
<dbReference type="Proteomes" id="UP000657918">
    <property type="component" value="Chromosome 8"/>
</dbReference>
<organism evidence="1 2">
    <name type="scientific">Salix dunnii</name>
    <dbReference type="NCBI Taxonomy" id="1413687"/>
    <lineage>
        <taxon>Eukaryota</taxon>
        <taxon>Viridiplantae</taxon>
        <taxon>Streptophyta</taxon>
        <taxon>Embryophyta</taxon>
        <taxon>Tracheophyta</taxon>
        <taxon>Spermatophyta</taxon>
        <taxon>Magnoliopsida</taxon>
        <taxon>eudicotyledons</taxon>
        <taxon>Gunneridae</taxon>
        <taxon>Pentapetalae</taxon>
        <taxon>rosids</taxon>
        <taxon>fabids</taxon>
        <taxon>Malpighiales</taxon>
        <taxon>Salicaceae</taxon>
        <taxon>Saliceae</taxon>
        <taxon>Salix</taxon>
    </lineage>
</organism>
<sequence>MPRLKAVGAINCENWCSTTLLTRKIVLYPNLPSLILTTSLARKKKEKLELLILVAIWSGRVPFNKHSILITLPLIRN</sequence>
<name>A0A835JXL0_9ROSI</name>